<dbReference type="Pfam" id="PF04266">
    <property type="entry name" value="ASCH"/>
    <property type="match status" value="1"/>
</dbReference>
<reference evidence="3" key="1">
    <citation type="submission" date="2020-09" db="EMBL/GenBank/DDBJ databases">
        <title>The genome sequence of strain Labrenzia suaedae 4C16A.</title>
        <authorList>
            <person name="Liu Y."/>
        </authorList>
    </citation>
    <scope>NUCLEOTIDE SEQUENCE [LARGE SCALE GENOMIC DNA]</scope>
    <source>
        <strain evidence="3">4C16A</strain>
    </source>
</reference>
<organism evidence="2 3">
    <name type="scientific">Roseibium litorale</name>
    <dbReference type="NCBI Taxonomy" id="2803841"/>
    <lineage>
        <taxon>Bacteria</taxon>
        <taxon>Pseudomonadati</taxon>
        <taxon>Pseudomonadota</taxon>
        <taxon>Alphaproteobacteria</taxon>
        <taxon>Hyphomicrobiales</taxon>
        <taxon>Stappiaceae</taxon>
        <taxon>Roseibium</taxon>
    </lineage>
</organism>
<gene>
    <name evidence="2" type="ORF">IG616_10620</name>
</gene>
<sequence length="142" mass="15527">MTQTLDDLKAKYPGAESFNFGDSAELSGELIALVRSGKKTGTCGALRDFTEGGDALPVVGRKDIALDWDGKPALVIETLSVTICRFCDVDTKFALSEGENDDLAGWQRDHQAYFERNGGFSPEMELVCERFRLVEDLAGEAQ</sequence>
<dbReference type="SUPFAM" id="SSF88697">
    <property type="entry name" value="PUA domain-like"/>
    <property type="match status" value="1"/>
</dbReference>
<dbReference type="PANTHER" id="PTHR39203">
    <property type="entry name" value="CYTOPLASMIC PROTEIN-RELATED"/>
    <property type="match status" value="1"/>
</dbReference>
<feature type="domain" description="ASCH" evidence="1">
    <location>
        <begin position="18"/>
        <end position="135"/>
    </location>
</feature>
<evidence type="ECO:0000313" key="3">
    <source>
        <dbReference type="Proteomes" id="UP000632063"/>
    </source>
</evidence>
<protein>
    <submittedName>
        <fullName evidence="2">ASCH domain-containing protein</fullName>
    </submittedName>
</protein>
<evidence type="ECO:0000313" key="2">
    <source>
        <dbReference type="EMBL" id="MBD8892005.1"/>
    </source>
</evidence>
<accession>A0ABR9CMD6</accession>
<dbReference type="Gene3D" id="3.10.400.10">
    <property type="entry name" value="Sulfate adenylyltransferase"/>
    <property type="match status" value="1"/>
</dbReference>
<evidence type="ECO:0000259" key="1">
    <source>
        <dbReference type="SMART" id="SM01022"/>
    </source>
</evidence>
<keyword evidence="3" id="KW-1185">Reference proteome</keyword>
<dbReference type="SMART" id="SM01022">
    <property type="entry name" value="ASCH"/>
    <property type="match status" value="1"/>
</dbReference>
<proteinExistence type="predicted"/>
<dbReference type="PIRSF" id="PIRSF021320">
    <property type="entry name" value="DUF984"/>
    <property type="match status" value="1"/>
</dbReference>
<comment type="caution">
    <text evidence="2">The sequence shown here is derived from an EMBL/GenBank/DDBJ whole genome shotgun (WGS) entry which is preliminary data.</text>
</comment>
<dbReference type="Proteomes" id="UP000632063">
    <property type="component" value="Unassembled WGS sequence"/>
</dbReference>
<dbReference type="RefSeq" id="WP_192148139.1">
    <property type="nucleotide sequence ID" value="NZ_JACYXI010000006.1"/>
</dbReference>
<dbReference type="InterPro" id="IPR007374">
    <property type="entry name" value="ASCH_domain"/>
</dbReference>
<dbReference type="PANTHER" id="PTHR39203:SF1">
    <property type="entry name" value="CYTOPLASMIC PROTEIN"/>
    <property type="match status" value="1"/>
</dbReference>
<name>A0ABR9CMD6_9HYPH</name>
<dbReference type="CDD" id="cd06553">
    <property type="entry name" value="ASCH_Ef3133_like"/>
    <property type="match status" value="1"/>
</dbReference>
<dbReference type="InterPro" id="IPR009326">
    <property type="entry name" value="DUF984"/>
</dbReference>
<reference evidence="2 3" key="2">
    <citation type="journal article" date="2021" name="Int. J. Syst. Evol. Microbiol.">
        <title>Roseibium litorale sp. nov., isolated from a tidal flat sediment and proposal for the reclassification of Labrenzia polysiphoniae as Roseibium polysiphoniae comb. nov.</title>
        <authorList>
            <person name="Liu Y."/>
            <person name="Pei T."/>
            <person name="Du J."/>
            <person name="Chao M."/>
            <person name="Deng M.R."/>
            <person name="Zhu H."/>
        </authorList>
    </citation>
    <scope>NUCLEOTIDE SEQUENCE [LARGE SCALE GENOMIC DNA]</scope>
    <source>
        <strain evidence="2 3">4C16A</strain>
    </source>
</reference>
<dbReference type="InterPro" id="IPR015947">
    <property type="entry name" value="PUA-like_sf"/>
</dbReference>
<dbReference type="EMBL" id="JACYXI010000006">
    <property type="protein sequence ID" value="MBD8892005.1"/>
    <property type="molecule type" value="Genomic_DNA"/>
</dbReference>